<reference evidence="1" key="2">
    <citation type="submission" date="2020-09" db="EMBL/GenBank/DDBJ databases">
        <authorList>
            <person name="Sun Q."/>
            <person name="Ohkuma M."/>
        </authorList>
    </citation>
    <scope>NUCLEOTIDE SEQUENCE</scope>
    <source>
        <strain evidence="1">JCM 10088</strain>
    </source>
</reference>
<reference evidence="1" key="1">
    <citation type="journal article" date="2014" name="Int. J. Syst. Evol. Microbiol.">
        <title>Complete genome sequence of Corynebacterium casei LMG S-19264T (=DSM 44701T), isolated from a smear-ripened cheese.</title>
        <authorList>
            <consortium name="US DOE Joint Genome Institute (JGI-PGF)"/>
            <person name="Walter F."/>
            <person name="Albersmeier A."/>
            <person name="Kalinowski J."/>
            <person name="Ruckert C."/>
        </authorList>
    </citation>
    <scope>NUCLEOTIDE SEQUENCE</scope>
    <source>
        <strain evidence="1">JCM 10088</strain>
    </source>
</reference>
<dbReference type="Proteomes" id="UP000610960">
    <property type="component" value="Unassembled WGS sequence"/>
</dbReference>
<organism evidence="1 2">
    <name type="scientific">Thermocladium modestius</name>
    <dbReference type="NCBI Taxonomy" id="62609"/>
    <lineage>
        <taxon>Archaea</taxon>
        <taxon>Thermoproteota</taxon>
        <taxon>Thermoprotei</taxon>
        <taxon>Thermoproteales</taxon>
        <taxon>Thermoproteaceae</taxon>
        <taxon>Thermocladium</taxon>
    </lineage>
</organism>
<name>A0A830GXP5_9CREN</name>
<evidence type="ECO:0000313" key="1">
    <source>
        <dbReference type="EMBL" id="GGP21818.1"/>
    </source>
</evidence>
<dbReference type="RefSeq" id="WP_188596789.1">
    <property type="nucleotide sequence ID" value="NZ_BMNL01000003.1"/>
</dbReference>
<accession>A0A830GXP5</accession>
<dbReference type="OrthoDB" id="24469at2157"/>
<dbReference type="EMBL" id="BMNL01000003">
    <property type="protein sequence ID" value="GGP21818.1"/>
    <property type="molecule type" value="Genomic_DNA"/>
</dbReference>
<dbReference type="AlphaFoldDB" id="A0A830GXP5"/>
<comment type="caution">
    <text evidence="1">The sequence shown here is derived from an EMBL/GenBank/DDBJ whole genome shotgun (WGS) entry which is preliminary data.</text>
</comment>
<sequence length="98" mass="11272">MVTLRELEELVQRSRRYDLKIRVRFKGTKYSVLIDKEIRALDEAGKAMSWSKAFPLAPHQALTNYPLDSVQVECGDEVIWSGKSMSELLKVIDDLKCN</sequence>
<gene>
    <name evidence="1" type="ORF">GCM10007981_15170</name>
</gene>
<evidence type="ECO:0000313" key="2">
    <source>
        <dbReference type="Proteomes" id="UP000610960"/>
    </source>
</evidence>
<proteinExistence type="predicted"/>
<protein>
    <submittedName>
        <fullName evidence="1">Uncharacterized protein</fullName>
    </submittedName>
</protein>
<keyword evidence="2" id="KW-1185">Reference proteome</keyword>